<evidence type="ECO:0000313" key="3">
    <source>
        <dbReference type="EMBL" id="QJI02304.1"/>
    </source>
</evidence>
<dbReference type="EMBL" id="MT142520">
    <property type="protein sequence ID" value="QJA83900.1"/>
    <property type="molecule type" value="Genomic_DNA"/>
</dbReference>
<accession>A0A6M3LF02</accession>
<protein>
    <submittedName>
        <fullName evidence="2">Uncharacterized protein</fullName>
    </submittedName>
</protein>
<dbReference type="EMBL" id="MT144990">
    <property type="protein sequence ID" value="QJI02304.1"/>
    <property type="molecule type" value="Genomic_DNA"/>
</dbReference>
<reference evidence="2" key="1">
    <citation type="submission" date="2020-03" db="EMBL/GenBank/DDBJ databases">
        <title>The deep terrestrial virosphere.</title>
        <authorList>
            <person name="Holmfeldt K."/>
            <person name="Nilsson E."/>
            <person name="Simone D."/>
            <person name="Lopez-Fernandez M."/>
            <person name="Wu X."/>
            <person name="de Brujin I."/>
            <person name="Lundin D."/>
            <person name="Andersson A."/>
            <person name="Bertilsson S."/>
            <person name="Dopson M."/>
        </authorList>
    </citation>
    <scope>NUCLEOTIDE SEQUENCE</scope>
    <source>
        <strain evidence="1">MM415A00246</strain>
        <strain evidence="2">MM415B04131</strain>
        <strain evidence="3">TM448B03079</strain>
    </source>
</reference>
<evidence type="ECO:0000313" key="2">
    <source>
        <dbReference type="EMBL" id="QJA93716.1"/>
    </source>
</evidence>
<sequence length="88" mass="10071">MIRLDGTRTELEQQICNLIFDKVPTQGYCSACDREVDEVIVDPTLKGQFVSRFDQEEWTKLAGEIVELILKPIKDLTEQLVETLDNSV</sequence>
<organism evidence="2">
    <name type="scientific">viral metagenome</name>
    <dbReference type="NCBI Taxonomy" id="1070528"/>
    <lineage>
        <taxon>unclassified sequences</taxon>
        <taxon>metagenomes</taxon>
        <taxon>organismal metagenomes</taxon>
    </lineage>
</organism>
<name>A0A6M3LF02_9ZZZZ</name>
<dbReference type="AlphaFoldDB" id="A0A6M3LF02"/>
<evidence type="ECO:0000313" key="1">
    <source>
        <dbReference type="EMBL" id="QJA83900.1"/>
    </source>
</evidence>
<gene>
    <name evidence="1" type="ORF">MM415A00246_0022</name>
    <name evidence="2" type="ORF">MM415B04131_0012</name>
    <name evidence="3" type="ORF">TM448B03079_0008</name>
</gene>
<dbReference type="EMBL" id="MT143171">
    <property type="protein sequence ID" value="QJA93716.1"/>
    <property type="molecule type" value="Genomic_DNA"/>
</dbReference>
<proteinExistence type="predicted"/>